<organism evidence="1 2">
    <name type="scientific">Bremerella volcania</name>
    <dbReference type="NCBI Taxonomy" id="2527984"/>
    <lineage>
        <taxon>Bacteria</taxon>
        <taxon>Pseudomonadati</taxon>
        <taxon>Planctomycetota</taxon>
        <taxon>Planctomycetia</taxon>
        <taxon>Pirellulales</taxon>
        <taxon>Pirellulaceae</taxon>
        <taxon>Bremerella</taxon>
    </lineage>
</organism>
<sequence length="272" mass="30390">METDSEIGTVKKPAFTMHLWINLYLARPVYDSEQLESLHKLIVVTLPTWSSGLKVLKSEYKRNHQDVGQNGSLSEAVNQEAPARRGIGTAVLKGSTDGISFFLNTCRTSLPPELNRVSVEIELPVIEGDNVSKWAVHFVEEAVNRLPVRYAKAYTSEEFDSKNKIADESGVRAIGVHLDESLPGVYWLNYFGGPYVRLIGHDRLNSIQAHDVREISGGVLVVLDATPNAWKNDDYKSVEEAAINHIGSQYVFSRADLDRETFAPDFRSDDVQ</sequence>
<dbReference type="RefSeq" id="WP_144970769.1">
    <property type="nucleotide sequence ID" value="NZ_CP036289.1"/>
</dbReference>
<reference evidence="2" key="1">
    <citation type="submission" date="2019-02" db="EMBL/GenBank/DDBJ databases">
        <title>Deep-cultivation of Planctomycetes and their phenomic and genomic characterization uncovers novel biology.</title>
        <authorList>
            <person name="Wiegand S."/>
            <person name="Jogler M."/>
            <person name="Boedeker C."/>
            <person name="Pinto D."/>
            <person name="Vollmers J."/>
            <person name="Rivas-Marin E."/>
            <person name="Kohn T."/>
            <person name="Peeters S.H."/>
            <person name="Heuer A."/>
            <person name="Rast P."/>
            <person name="Oberbeckmann S."/>
            <person name="Bunk B."/>
            <person name="Jeske O."/>
            <person name="Meyerdierks A."/>
            <person name="Storesund J.E."/>
            <person name="Kallscheuer N."/>
            <person name="Luecker S."/>
            <person name="Lage O.M."/>
            <person name="Pohl T."/>
            <person name="Merkel B.J."/>
            <person name="Hornburger P."/>
            <person name="Mueller R.-W."/>
            <person name="Bruemmer F."/>
            <person name="Labrenz M."/>
            <person name="Spormann A.M."/>
            <person name="Op den Camp H."/>
            <person name="Overmann J."/>
            <person name="Amann R."/>
            <person name="Jetten M.S.M."/>
            <person name="Mascher T."/>
            <person name="Medema M.H."/>
            <person name="Devos D.P."/>
            <person name="Kaster A.-K."/>
            <person name="Ovreas L."/>
            <person name="Rohde M."/>
            <person name="Galperin M.Y."/>
            <person name="Jogler C."/>
        </authorList>
    </citation>
    <scope>NUCLEOTIDE SEQUENCE [LARGE SCALE GENOMIC DNA]</scope>
    <source>
        <strain evidence="2">Pan97</strain>
    </source>
</reference>
<dbReference type="EMBL" id="CP036289">
    <property type="protein sequence ID" value="QDU73729.1"/>
    <property type="molecule type" value="Genomic_DNA"/>
</dbReference>
<evidence type="ECO:0000313" key="2">
    <source>
        <dbReference type="Proteomes" id="UP000318626"/>
    </source>
</evidence>
<proteinExistence type="predicted"/>
<dbReference type="KEGG" id="bvo:Pan97_07280"/>
<dbReference type="Proteomes" id="UP000318626">
    <property type="component" value="Chromosome"/>
</dbReference>
<accession>A0A518C3D1</accession>
<name>A0A518C3D1_9BACT</name>
<dbReference type="OrthoDB" id="5523142at2"/>
<protein>
    <submittedName>
        <fullName evidence="1">Uncharacterized protein</fullName>
    </submittedName>
</protein>
<gene>
    <name evidence="1" type="ORF">Pan97_07280</name>
</gene>
<evidence type="ECO:0000313" key="1">
    <source>
        <dbReference type="EMBL" id="QDU73729.1"/>
    </source>
</evidence>
<keyword evidence="2" id="KW-1185">Reference proteome</keyword>
<dbReference type="AlphaFoldDB" id="A0A518C3D1"/>